<evidence type="ECO:0000256" key="4">
    <source>
        <dbReference type="ARBA" id="ARBA00012483"/>
    </source>
</evidence>
<comment type="catalytic activity">
    <reaction evidence="1">
        <text>S-ubiquitinyl-[E2 ubiquitin-conjugating enzyme]-L-cysteine + [acceptor protein]-L-lysine = [E2 ubiquitin-conjugating enzyme]-L-cysteine + N(6)-ubiquitinyl-[acceptor protein]-L-lysine.</text>
        <dbReference type="EC" id="2.3.2.27"/>
    </reaction>
</comment>
<keyword evidence="16" id="KW-1185">Reference proteome</keyword>
<proteinExistence type="inferred from homology"/>
<keyword evidence="9" id="KW-0862">Zinc</keyword>
<evidence type="ECO:0000259" key="13">
    <source>
        <dbReference type="PROSITE" id="PS50089"/>
    </source>
</evidence>
<dbReference type="Gene3D" id="3.30.40.10">
    <property type="entry name" value="Zinc/RING finger domain, C3HC4 (zinc finger)"/>
    <property type="match status" value="1"/>
</dbReference>
<name>A0A9Q1JME2_9CARY</name>
<feature type="domain" description="SIAH-type" evidence="14">
    <location>
        <begin position="144"/>
        <end position="202"/>
    </location>
</feature>
<evidence type="ECO:0000313" key="16">
    <source>
        <dbReference type="Proteomes" id="UP001153076"/>
    </source>
</evidence>
<evidence type="ECO:0000256" key="10">
    <source>
        <dbReference type="ARBA" id="ARBA00024004"/>
    </source>
</evidence>
<evidence type="ECO:0000256" key="6">
    <source>
        <dbReference type="ARBA" id="ARBA00022723"/>
    </source>
</evidence>
<comment type="similarity">
    <text evidence="3">Belongs to the SINA (Seven in absentia) family.</text>
</comment>
<sequence length="324" mass="36659">MAKFSIFRDDDDEDEEFSVRSPKRRRTSENPSISQSTQNDDEIGDHHHHHHQPQARSEDDNNNHDDTESVDETTKLGSMPVILSDPDVLDCSICFNPLTVPVFQCDSGHIACSSCCAKLGNKCPSCCGKIGHNRCRAIEKVIESVRVSCCYLRYGCKEMVIYCKKQEHEEICSYAPCSCPFLDCNFRGSPRMLSQHVGKEHADFVVRFRYDSSFPVSVGLDEKCVVLQEERYGILFVLSHGNTVTVRCIDPSLSKGRFAYDVVLHEGDSSIKFQSFTHSVTGQVRAHPSVDYFLIPGYFYDTNGRLKLEVCIWNKESLRTAKSC</sequence>
<comment type="caution">
    <text evidence="15">The sequence shown here is derived from an EMBL/GenBank/DDBJ whole genome shotgun (WGS) entry which is preliminary data.</text>
</comment>
<feature type="compositionally biased region" description="Polar residues" evidence="12">
    <location>
        <begin position="29"/>
        <end position="38"/>
    </location>
</feature>
<dbReference type="EC" id="2.3.2.27" evidence="4"/>
<dbReference type="PANTHER" id="PTHR46632:SF16">
    <property type="entry name" value="E3 UBIQUITIN-PROTEIN LIGASE SINA-LIKE 10"/>
    <property type="match status" value="1"/>
</dbReference>
<dbReference type="InterPro" id="IPR049548">
    <property type="entry name" value="Sina-like_RING"/>
</dbReference>
<dbReference type="SUPFAM" id="SSF49599">
    <property type="entry name" value="TRAF domain-like"/>
    <property type="match status" value="1"/>
</dbReference>
<keyword evidence="7 11" id="KW-0863">Zinc-finger</keyword>
<evidence type="ECO:0000256" key="11">
    <source>
        <dbReference type="PROSITE-ProRule" id="PRU00455"/>
    </source>
</evidence>
<dbReference type="Proteomes" id="UP001153076">
    <property type="component" value="Unassembled WGS sequence"/>
</dbReference>
<dbReference type="EMBL" id="JAKOGI010001716">
    <property type="protein sequence ID" value="KAJ8424295.1"/>
    <property type="molecule type" value="Genomic_DNA"/>
</dbReference>
<comment type="function">
    <text evidence="10">E3 ubiquitin-protein ligase that mediates ubiquitination and subsequent proteasomal degradation of target proteins. E3 ubiquitin ligases accept ubiquitin from an E2 ubiquitin-conjugating enzyme in the form of a thioester and then directly transfers the ubiquitin to targeted substrates. It probably triggers the ubiquitin-mediated degradation of different substrates.</text>
</comment>
<dbReference type="PROSITE" id="PS51081">
    <property type="entry name" value="ZF_SIAH"/>
    <property type="match status" value="1"/>
</dbReference>
<dbReference type="PANTHER" id="PTHR46632">
    <property type="entry name" value="E3 UBIQUITIN-PROTEIN LIGASE SINA-LIKE 4"/>
    <property type="match status" value="1"/>
</dbReference>
<evidence type="ECO:0000256" key="8">
    <source>
        <dbReference type="ARBA" id="ARBA00022786"/>
    </source>
</evidence>
<gene>
    <name evidence="15" type="ORF">Cgig2_003277</name>
</gene>
<dbReference type="GO" id="GO:0061630">
    <property type="term" value="F:ubiquitin protein ligase activity"/>
    <property type="evidence" value="ECO:0007669"/>
    <property type="project" value="UniProtKB-EC"/>
</dbReference>
<accession>A0A9Q1JME2</accession>
<dbReference type="OrthoDB" id="4788989at2759"/>
<keyword evidence="8" id="KW-0833">Ubl conjugation pathway</keyword>
<dbReference type="PROSITE" id="PS50089">
    <property type="entry name" value="ZF_RING_2"/>
    <property type="match status" value="1"/>
</dbReference>
<evidence type="ECO:0000256" key="9">
    <source>
        <dbReference type="ARBA" id="ARBA00022833"/>
    </source>
</evidence>
<evidence type="ECO:0000256" key="12">
    <source>
        <dbReference type="SAM" id="MobiDB-lite"/>
    </source>
</evidence>
<dbReference type="InterPro" id="IPR044286">
    <property type="entry name" value="SINL_plant"/>
</dbReference>
<dbReference type="Pfam" id="PF21362">
    <property type="entry name" value="Sina_RING"/>
    <property type="match status" value="1"/>
</dbReference>
<dbReference type="GO" id="GO:0008270">
    <property type="term" value="F:zinc ion binding"/>
    <property type="evidence" value="ECO:0007669"/>
    <property type="project" value="UniProtKB-KW"/>
</dbReference>
<protein>
    <recommendedName>
        <fullName evidence="4">RING-type E3 ubiquitin transferase</fullName>
        <ecNumber evidence="4">2.3.2.27</ecNumber>
    </recommendedName>
</protein>
<evidence type="ECO:0000256" key="7">
    <source>
        <dbReference type="ARBA" id="ARBA00022771"/>
    </source>
</evidence>
<dbReference type="Pfam" id="PF21361">
    <property type="entry name" value="Sina_ZnF"/>
    <property type="match status" value="1"/>
</dbReference>
<evidence type="ECO:0000256" key="5">
    <source>
        <dbReference type="ARBA" id="ARBA00022679"/>
    </source>
</evidence>
<keyword evidence="5" id="KW-0808">Transferase</keyword>
<evidence type="ECO:0000259" key="14">
    <source>
        <dbReference type="PROSITE" id="PS51081"/>
    </source>
</evidence>
<keyword evidence="6" id="KW-0479">Metal-binding</keyword>
<feature type="region of interest" description="Disordered" evidence="12">
    <location>
        <begin position="1"/>
        <end position="77"/>
    </location>
</feature>
<dbReference type="InterPro" id="IPR001841">
    <property type="entry name" value="Znf_RING"/>
</dbReference>
<dbReference type="InterPro" id="IPR013010">
    <property type="entry name" value="Znf_SIAH"/>
</dbReference>
<dbReference type="CDD" id="cd16571">
    <property type="entry name" value="RING-HC_SIAHs"/>
    <property type="match status" value="1"/>
</dbReference>
<comment type="pathway">
    <text evidence="2">Protein modification; protein ubiquitination.</text>
</comment>
<dbReference type="InterPro" id="IPR013083">
    <property type="entry name" value="Znf_RING/FYVE/PHD"/>
</dbReference>
<dbReference type="AlphaFoldDB" id="A0A9Q1JME2"/>
<evidence type="ECO:0000256" key="2">
    <source>
        <dbReference type="ARBA" id="ARBA00004906"/>
    </source>
</evidence>
<feature type="domain" description="RING-type" evidence="13">
    <location>
        <begin position="91"/>
        <end position="126"/>
    </location>
</feature>
<organism evidence="15 16">
    <name type="scientific">Carnegiea gigantea</name>
    <dbReference type="NCBI Taxonomy" id="171969"/>
    <lineage>
        <taxon>Eukaryota</taxon>
        <taxon>Viridiplantae</taxon>
        <taxon>Streptophyta</taxon>
        <taxon>Embryophyta</taxon>
        <taxon>Tracheophyta</taxon>
        <taxon>Spermatophyta</taxon>
        <taxon>Magnoliopsida</taxon>
        <taxon>eudicotyledons</taxon>
        <taxon>Gunneridae</taxon>
        <taxon>Pentapetalae</taxon>
        <taxon>Caryophyllales</taxon>
        <taxon>Cactineae</taxon>
        <taxon>Cactaceae</taxon>
        <taxon>Cactoideae</taxon>
        <taxon>Echinocereeae</taxon>
        <taxon>Carnegiea</taxon>
    </lineage>
</organism>
<evidence type="ECO:0000256" key="3">
    <source>
        <dbReference type="ARBA" id="ARBA00009119"/>
    </source>
</evidence>
<evidence type="ECO:0000313" key="15">
    <source>
        <dbReference type="EMBL" id="KAJ8424295.1"/>
    </source>
</evidence>
<reference evidence="15" key="1">
    <citation type="submission" date="2022-04" db="EMBL/GenBank/DDBJ databases">
        <title>Carnegiea gigantea Genome sequencing and assembly v2.</title>
        <authorList>
            <person name="Copetti D."/>
            <person name="Sanderson M.J."/>
            <person name="Burquez A."/>
            <person name="Wojciechowski M.F."/>
        </authorList>
    </citation>
    <scope>NUCLEOTIDE SEQUENCE</scope>
    <source>
        <strain evidence="15">SGP5-SGP5p</strain>
        <tissue evidence="15">Aerial part</tissue>
    </source>
</reference>
<evidence type="ECO:0000256" key="1">
    <source>
        <dbReference type="ARBA" id="ARBA00000900"/>
    </source>
</evidence>
<feature type="compositionally biased region" description="Basic and acidic residues" evidence="12">
    <location>
        <begin position="56"/>
        <end position="67"/>
    </location>
</feature>